<gene>
    <name evidence="3" type="ORF">PRZ48_002025</name>
</gene>
<proteinExistence type="predicted"/>
<dbReference type="PANTHER" id="PTHR37957:SF1">
    <property type="entry name" value="PHYTASE-LIKE DOMAIN-CONTAINING PROTEIN"/>
    <property type="match status" value="1"/>
</dbReference>
<dbReference type="SUPFAM" id="SSF63829">
    <property type="entry name" value="Calcium-dependent phosphotriesterase"/>
    <property type="match status" value="1"/>
</dbReference>
<comment type="caution">
    <text evidence="3">The sequence shown here is derived from an EMBL/GenBank/DDBJ whole genome shotgun (WGS) entry which is preliminary data.</text>
</comment>
<dbReference type="InterPro" id="IPR027372">
    <property type="entry name" value="Phytase-like_dom"/>
</dbReference>
<keyword evidence="4" id="KW-1185">Reference proteome</keyword>
<feature type="region of interest" description="Disordered" evidence="1">
    <location>
        <begin position="314"/>
        <end position="344"/>
    </location>
</feature>
<feature type="domain" description="Phytase-like" evidence="2">
    <location>
        <begin position="162"/>
        <end position="474"/>
    </location>
</feature>
<organism evidence="3 4">
    <name type="scientific">Zasmidium cellare</name>
    <name type="common">Wine cellar mold</name>
    <name type="synonym">Racodium cellare</name>
    <dbReference type="NCBI Taxonomy" id="395010"/>
    <lineage>
        <taxon>Eukaryota</taxon>
        <taxon>Fungi</taxon>
        <taxon>Dikarya</taxon>
        <taxon>Ascomycota</taxon>
        <taxon>Pezizomycotina</taxon>
        <taxon>Dothideomycetes</taxon>
        <taxon>Dothideomycetidae</taxon>
        <taxon>Mycosphaerellales</taxon>
        <taxon>Mycosphaerellaceae</taxon>
        <taxon>Zasmidium</taxon>
    </lineage>
</organism>
<name>A0ABR0F2V9_ZASCE</name>
<evidence type="ECO:0000259" key="2">
    <source>
        <dbReference type="Pfam" id="PF13449"/>
    </source>
</evidence>
<dbReference type="Pfam" id="PF13449">
    <property type="entry name" value="Phytase-like"/>
    <property type="match status" value="1"/>
</dbReference>
<dbReference type="EMBL" id="JAXOVC010000001">
    <property type="protein sequence ID" value="KAK4508287.1"/>
    <property type="molecule type" value="Genomic_DNA"/>
</dbReference>
<evidence type="ECO:0000256" key="1">
    <source>
        <dbReference type="SAM" id="MobiDB-lite"/>
    </source>
</evidence>
<protein>
    <recommendedName>
        <fullName evidence="2">Phytase-like domain-containing protein</fullName>
    </recommendedName>
</protein>
<dbReference type="PANTHER" id="PTHR37957">
    <property type="entry name" value="BLR7070 PROTEIN"/>
    <property type="match status" value="1"/>
</dbReference>
<sequence>MDANAIKAAIKSDAKEGPRALAYVLQAFGERSFWATGDAGTDAEDPDYHHRVHLQGTPFLFVKMFFSKSLAATVPLALSTLSSVYAVPQWHYPGGGHGGQGNDSSAVNTTTCGGKTYVYEELAGYGKIASNARDKAGDTLGGIGSSITIDARSWKRIGKSYTGLLYAVPDRGWNTEGTLNYQARIQKFLLTFTPNEDATVQKPGAENLRFKLLETILLTDPSGQPAVGLDGGINGPYLRFPGFPDLPSANYTGDGFGGAGPGGYRVSLDCEGIALANDGSFWISDEYGDYVYKFNSRGRMVQAIRPPDAFIPIRNGSESFSSDNPPRYNPELSPVPEDPTSGRANNQGLEGFSVNPAGTRLYALTQSALIQDGGSKNKNSRYARLLEYDVTGRSPKVVGEYVVPLNREDHTNNPDTHVARQSELHYISDTQFLTLARDSDHGRGQGPENTESTYRQIDVFDISDATNVAGKADCQTCSIASSKGVLQSNVTAAEYCQWLDFNVNSQLNRFGVHNGGAEDEGLLNEKWESIALVPVNTGFGGKGSDEYYILSFSDNDYITQDGYLKGGEFRYSDESGYNLDNQALIFKVKLPAGARPLVG</sequence>
<evidence type="ECO:0000313" key="3">
    <source>
        <dbReference type="EMBL" id="KAK4508287.1"/>
    </source>
</evidence>
<accession>A0ABR0F2V9</accession>
<dbReference type="Proteomes" id="UP001305779">
    <property type="component" value="Unassembled WGS sequence"/>
</dbReference>
<evidence type="ECO:0000313" key="4">
    <source>
        <dbReference type="Proteomes" id="UP001305779"/>
    </source>
</evidence>
<reference evidence="3 4" key="1">
    <citation type="journal article" date="2023" name="G3 (Bethesda)">
        <title>A chromosome-level genome assembly of Zasmidium syzygii isolated from banana leaves.</title>
        <authorList>
            <person name="van Westerhoven A.C."/>
            <person name="Mehrabi R."/>
            <person name="Talebi R."/>
            <person name="Steentjes M.B.F."/>
            <person name="Corcolon B."/>
            <person name="Chong P.A."/>
            <person name="Kema G.H.J."/>
            <person name="Seidl M.F."/>
        </authorList>
    </citation>
    <scope>NUCLEOTIDE SEQUENCE [LARGE SCALE GENOMIC DNA]</scope>
    <source>
        <strain evidence="3 4">P124</strain>
    </source>
</reference>